<dbReference type="InterPro" id="IPR001106">
    <property type="entry name" value="Aromatic_Lyase"/>
</dbReference>
<keyword evidence="3" id="KW-1185">Reference proteome</keyword>
<dbReference type="CDD" id="cd00332">
    <property type="entry name" value="PAL-HAL"/>
    <property type="match status" value="1"/>
</dbReference>
<dbReference type="GO" id="GO:0004397">
    <property type="term" value="F:histidine ammonia-lyase activity"/>
    <property type="evidence" value="ECO:0007669"/>
    <property type="project" value="UniProtKB-EC"/>
</dbReference>
<dbReference type="InterPro" id="IPR024083">
    <property type="entry name" value="Fumarase/histidase_N"/>
</dbReference>
<dbReference type="EC" id="4.3.1.3" evidence="2"/>
<evidence type="ECO:0000313" key="2">
    <source>
        <dbReference type="EMBL" id="MDR6269309.1"/>
    </source>
</evidence>
<evidence type="ECO:0000313" key="3">
    <source>
        <dbReference type="Proteomes" id="UP001185069"/>
    </source>
</evidence>
<gene>
    <name evidence="2" type="ORF">JOE69_001547</name>
</gene>
<dbReference type="Gene3D" id="1.10.275.10">
    <property type="entry name" value="Fumarase/aspartase (N-terminal domain)"/>
    <property type="match status" value="1"/>
</dbReference>
<reference evidence="2 3" key="1">
    <citation type="submission" date="2023-07" db="EMBL/GenBank/DDBJ databases">
        <title>Sequencing the genomes of 1000 actinobacteria strains.</title>
        <authorList>
            <person name="Klenk H.-P."/>
        </authorList>
    </citation>
    <scope>NUCLEOTIDE SEQUENCE [LARGE SCALE GENOMIC DNA]</scope>
    <source>
        <strain evidence="2 3">DSM 14555</strain>
    </source>
</reference>
<dbReference type="SUPFAM" id="SSF48557">
    <property type="entry name" value="L-aspartase-like"/>
    <property type="match status" value="1"/>
</dbReference>
<sequence length="503" mass="52227">MPGFSIGTGSIALADFAAAALEPATVVEVTEEAWQQVRDSRDLVDAAAAAGQPVYGLNTLLGSGRNTPVEASKILAFQVQLVRYHASGIGEFLAAGQTRAVLLSRLIGFARGGSGVRAETVEFYRQLLNQGILPAIPRTGSVGSSDLTALAAVASVAIGEGQAHDQAGNLVAGAEALAGAGIEPLVLQGLEGLALVSANSYTVGVGVLQLDKLHRLVELADTALVLSLEAIGRLGGAAQLDAYSPIIAQAKGSRGLAESISRIQELLRGSWLAQPGRDGGVQDPLSFRSAPQTHGAVRAQTGILAAALQAELDGRGENPLVDAPSGRLVSGGNFQITELALAFEGLRLGLAHLGHISERRIAKLFPAQRELRQARLAAAESTPEDDGFPGLLWYSAAALLAELKALAQPVTLGAPTLSADVEDHSTLAPLALQQLERSIELSVELLVIEALTAVYLLGSETLRSRPLGEAAGAIHQALSTLLDERLPAAELILRAGQLLWSRP</sequence>
<dbReference type="Proteomes" id="UP001185069">
    <property type="component" value="Unassembled WGS sequence"/>
</dbReference>
<keyword evidence="1 2" id="KW-0456">Lyase</keyword>
<dbReference type="Pfam" id="PF00221">
    <property type="entry name" value="Lyase_aromatic"/>
    <property type="match status" value="1"/>
</dbReference>
<organism evidence="2 3">
    <name type="scientific">Arthrobacter russicus</name>
    <dbReference type="NCBI Taxonomy" id="172040"/>
    <lineage>
        <taxon>Bacteria</taxon>
        <taxon>Bacillati</taxon>
        <taxon>Actinomycetota</taxon>
        <taxon>Actinomycetes</taxon>
        <taxon>Micrococcales</taxon>
        <taxon>Micrococcaceae</taxon>
        <taxon>Arthrobacter</taxon>
    </lineage>
</organism>
<dbReference type="RefSeq" id="WP_309797521.1">
    <property type="nucleotide sequence ID" value="NZ_BAAAHY010000005.1"/>
</dbReference>
<dbReference type="PANTHER" id="PTHR10362">
    <property type="entry name" value="HISTIDINE AMMONIA-LYASE"/>
    <property type="match status" value="1"/>
</dbReference>
<dbReference type="EMBL" id="JAVDQF010000001">
    <property type="protein sequence ID" value="MDR6269309.1"/>
    <property type="molecule type" value="Genomic_DNA"/>
</dbReference>
<dbReference type="Gene3D" id="1.20.200.10">
    <property type="entry name" value="Fumarase/aspartase (Central domain)"/>
    <property type="match status" value="1"/>
</dbReference>
<evidence type="ECO:0000256" key="1">
    <source>
        <dbReference type="ARBA" id="ARBA00023239"/>
    </source>
</evidence>
<dbReference type="InterPro" id="IPR008948">
    <property type="entry name" value="L-Aspartase-like"/>
</dbReference>
<comment type="caution">
    <text evidence="2">The sequence shown here is derived from an EMBL/GenBank/DDBJ whole genome shotgun (WGS) entry which is preliminary data.</text>
</comment>
<name>A0ABU1JAZ2_9MICC</name>
<proteinExistence type="predicted"/>
<protein>
    <submittedName>
        <fullName evidence="2">Histidine ammonia-lyase</fullName>
        <ecNumber evidence="2">4.3.1.3</ecNumber>
    </submittedName>
</protein>
<accession>A0ABU1JAZ2</accession>